<dbReference type="RefSeq" id="WP_379794881.1">
    <property type="nucleotide sequence ID" value="NZ_JBHTBF010000006.1"/>
</dbReference>
<protein>
    <recommendedName>
        <fullName evidence="1">DUF7718 domain-containing protein</fullName>
    </recommendedName>
</protein>
<reference evidence="2 3" key="1">
    <citation type="journal article" date="2019" name="Int. J. Syst. Evol. Microbiol.">
        <title>The Global Catalogue of Microorganisms (GCM) 10K type strain sequencing project: providing services to taxonomists for standard genome sequencing and annotation.</title>
        <authorList>
            <consortium name="The Broad Institute Genomics Platform"/>
            <consortium name="The Broad Institute Genome Sequencing Center for Infectious Disease"/>
            <person name="Wu L."/>
            <person name="Ma J."/>
        </authorList>
    </citation>
    <scope>NUCLEOTIDE SEQUENCE [LARGE SCALE GENOMIC DNA]</scope>
    <source>
        <strain evidence="2 3">PSR21</strain>
    </source>
</reference>
<dbReference type="Proteomes" id="UP001596547">
    <property type="component" value="Unassembled WGS sequence"/>
</dbReference>
<evidence type="ECO:0000259" key="1">
    <source>
        <dbReference type="Pfam" id="PF24839"/>
    </source>
</evidence>
<proteinExistence type="predicted"/>
<accession>A0ABD6AG06</accession>
<keyword evidence="3" id="KW-1185">Reference proteome</keyword>
<name>A0ABD6AG06_9EURY</name>
<evidence type="ECO:0000313" key="2">
    <source>
        <dbReference type="EMBL" id="MFC7319251.1"/>
    </source>
</evidence>
<dbReference type="InterPro" id="IPR056135">
    <property type="entry name" value="DUF7718"/>
</dbReference>
<dbReference type="EMBL" id="JBHTBF010000006">
    <property type="protein sequence ID" value="MFC7319251.1"/>
    <property type="molecule type" value="Genomic_DNA"/>
</dbReference>
<organism evidence="2 3">
    <name type="scientific">Halomarina halobia</name>
    <dbReference type="NCBI Taxonomy" id="3033386"/>
    <lineage>
        <taxon>Archaea</taxon>
        <taxon>Methanobacteriati</taxon>
        <taxon>Methanobacteriota</taxon>
        <taxon>Stenosarchaea group</taxon>
        <taxon>Halobacteria</taxon>
        <taxon>Halobacteriales</taxon>
        <taxon>Natronomonadaceae</taxon>
        <taxon>Halomarina</taxon>
    </lineage>
</organism>
<dbReference type="AlphaFoldDB" id="A0ABD6AG06"/>
<evidence type="ECO:0000313" key="3">
    <source>
        <dbReference type="Proteomes" id="UP001596547"/>
    </source>
</evidence>
<sequence>MDNFGWHFVTSTPPGRQLRKNSRKYLLGSLSRVYTKTAPTSEMPDDAPREYDKAFTTPLEYRVRRRLGIDVERGQVRRFVVQLEYLLDPDREEWATVVRYDHDADGSAEATHDVTEEGLHIDVYREGEKIDSHELTPPLPANVALDAAEDHLTEHMEGYIRRFEQWHGITSR</sequence>
<feature type="domain" description="DUF7718" evidence="1">
    <location>
        <begin position="53"/>
        <end position="168"/>
    </location>
</feature>
<gene>
    <name evidence="2" type="ORF">ACFQPE_21000</name>
</gene>
<dbReference type="Pfam" id="PF24839">
    <property type="entry name" value="DUF7718"/>
    <property type="match status" value="1"/>
</dbReference>
<comment type="caution">
    <text evidence="2">The sequence shown here is derived from an EMBL/GenBank/DDBJ whole genome shotgun (WGS) entry which is preliminary data.</text>
</comment>